<dbReference type="CDD" id="cd05685">
    <property type="entry name" value="S1_Tex"/>
    <property type="match status" value="1"/>
</dbReference>
<dbReference type="GO" id="GO:0003735">
    <property type="term" value="F:structural constituent of ribosome"/>
    <property type="evidence" value="ECO:0007669"/>
    <property type="project" value="TreeGrafter"/>
</dbReference>
<dbReference type="SUPFAM" id="SSF50249">
    <property type="entry name" value="Nucleic acid-binding proteins"/>
    <property type="match status" value="1"/>
</dbReference>
<reference evidence="2 3" key="1">
    <citation type="journal article" date="2015" name="Nature">
        <title>rRNA introns, odd ribosomes, and small enigmatic genomes across a large radiation of phyla.</title>
        <authorList>
            <person name="Brown C.T."/>
            <person name="Hug L.A."/>
            <person name="Thomas B.C."/>
            <person name="Sharon I."/>
            <person name="Castelle C.J."/>
            <person name="Singh A."/>
            <person name="Wilkins M.J."/>
            <person name="Williams K.H."/>
            <person name="Banfield J.F."/>
        </authorList>
    </citation>
    <scope>NUCLEOTIDE SEQUENCE [LARGE SCALE GENOMIC DNA]</scope>
</reference>
<sequence length="740" mass="82263">MNDIIRIIAKENNWPENSVSTVLSLLSEGATIPFIARYRKEMTGGLDENQLRLIDERAGYLKSLNERKVTVINTITELGKMTPELSQKIEDCLSLTELEDIYLPYKPKKKTRASAAKEKGLEPLALFILNNPRFTGDFDSVCSSYINAEKGVNDNESALNGAMDILAEMISEDASVRKYCREYLQNTSTVVSAKVKEKVKKIPAEDDEPQKSGSYSQQSDKTAKDVYEIYHDFKISVRSIKPHQVLAVNRGEDEGILKVLLDYDQEFINNAVRRIFFKTDRSYFNEIIENIIKDSWKRLLFPSLEREVWNGLTEKAELHAVEVFAANLRQLLLQPPLQNNVIMGIDPGFVSGCKIAVIDPTGQYLYGNTIYPHPPKNRAAEAVETMLRTIREYKVKIIAIGNGTAGRETEAIVADMIKANQLECRYLLVSEAGASVYSASAIAQEEFPDIEAAQRGNISIARRVLDPLAELVKIDPKAIGVGLYQHDVNQKVLASKLETVVESVVNHVGVDINTASSFLLCRVSGLNKRSADKVIGLRNSHGSFKSRAELKKITGMSAKAFEQSAGFLKINNGTNPLDNTAIHPESYSAVDKLLAEYKLKAEDINKPETREVLRNIKPDSELVERIGVGLPTLTDILENLQKPGRDPREDMSKPILRSDVLKADDLSVGMKLKGTVRNIVDFGAFVDIGIKQDALVHVSQLADRFVKNPLDVVKVGDIVDVTVVSIDKDKGRVGLSMKKS</sequence>
<dbReference type="SUPFAM" id="SSF53098">
    <property type="entry name" value="Ribonuclease H-like"/>
    <property type="match status" value="1"/>
</dbReference>
<dbReference type="SUPFAM" id="SSF47781">
    <property type="entry name" value="RuvA domain 2-like"/>
    <property type="match status" value="2"/>
</dbReference>
<dbReference type="InterPro" id="IPR037027">
    <property type="entry name" value="YqgF/RNaseH-like_dom_sf"/>
</dbReference>
<dbReference type="InterPro" id="IPR023323">
    <property type="entry name" value="Tex-like_dom_sf"/>
</dbReference>
<dbReference type="PROSITE" id="PS50126">
    <property type="entry name" value="S1"/>
    <property type="match status" value="1"/>
</dbReference>
<dbReference type="Gene3D" id="2.40.50.140">
    <property type="entry name" value="Nucleic acid-binding proteins"/>
    <property type="match status" value="1"/>
</dbReference>
<evidence type="ECO:0000259" key="1">
    <source>
        <dbReference type="PROSITE" id="PS50126"/>
    </source>
</evidence>
<dbReference type="InterPro" id="IPR023319">
    <property type="entry name" value="Tex-like_HTH_dom_sf"/>
</dbReference>
<dbReference type="InterPro" id="IPR006641">
    <property type="entry name" value="YqgF/RNaseH-like_dom"/>
</dbReference>
<dbReference type="PANTHER" id="PTHR10724">
    <property type="entry name" value="30S RIBOSOMAL PROTEIN S1"/>
    <property type="match status" value="1"/>
</dbReference>
<dbReference type="FunFam" id="3.30.420.140:FF:000001">
    <property type="entry name" value="RNA-binding transcriptional accessory protein"/>
    <property type="match status" value="1"/>
</dbReference>
<dbReference type="Proteomes" id="UP000033935">
    <property type="component" value="Unassembled WGS sequence"/>
</dbReference>
<dbReference type="SMART" id="SM00732">
    <property type="entry name" value="YqgFc"/>
    <property type="match status" value="1"/>
</dbReference>
<dbReference type="Pfam" id="PF09371">
    <property type="entry name" value="Tex_N"/>
    <property type="match status" value="1"/>
</dbReference>
<dbReference type="InterPro" id="IPR012340">
    <property type="entry name" value="NA-bd_OB-fold"/>
</dbReference>
<dbReference type="InterPro" id="IPR044146">
    <property type="entry name" value="S1_Tex"/>
</dbReference>
<dbReference type="InterPro" id="IPR050437">
    <property type="entry name" value="Ribos_protein_bS1-like"/>
</dbReference>
<dbReference type="InterPro" id="IPR055179">
    <property type="entry name" value="Tex-like_central_region"/>
</dbReference>
<dbReference type="Gene3D" id="1.10.3500.10">
    <property type="entry name" value="Tex N-terminal region-like"/>
    <property type="match status" value="1"/>
</dbReference>
<dbReference type="EMBL" id="LBWG01000028">
    <property type="protein sequence ID" value="KKR03500.1"/>
    <property type="molecule type" value="Genomic_DNA"/>
</dbReference>
<gene>
    <name evidence="2" type="ORF">UT30_C0028G0002</name>
</gene>
<dbReference type="Pfam" id="PF16921">
    <property type="entry name" value="Tex_YqgF"/>
    <property type="match status" value="1"/>
</dbReference>
<dbReference type="Pfam" id="PF00575">
    <property type="entry name" value="S1"/>
    <property type="match status" value="1"/>
</dbReference>
<organism evidence="2 3">
    <name type="scientific">Candidatus Uhrbacteria bacterium GW2011_GWF2_39_13</name>
    <dbReference type="NCBI Taxonomy" id="1618995"/>
    <lineage>
        <taxon>Bacteria</taxon>
        <taxon>Candidatus Uhriibacteriota</taxon>
    </lineage>
</organism>
<feature type="domain" description="S1 motif" evidence="1">
    <location>
        <begin position="669"/>
        <end position="738"/>
    </location>
</feature>
<dbReference type="Pfam" id="PF17674">
    <property type="entry name" value="HHH_9"/>
    <property type="match status" value="1"/>
</dbReference>
<dbReference type="InterPro" id="IPR032639">
    <property type="entry name" value="Tex_YqgF"/>
</dbReference>
<proteinExistence type="predicted"/>
<dbReference type="PATRIC" id="fig|1618995.3.peg.946"/>
<dbReference type="InterPro" id="IPR041692">
    <property type="entry name" value="HHH_9"/>
</dbReference>
<dbReference type="FunFam" id="2.40.50.140:FF:000051">
    <property type="entry name" value="RNA-binding transcriptional accessory protein"/>
    <property type="match status" value="1"/>
</dbReference>
<dbReference type="InterPro" id="IPR018974">
    <property type="entry name" value="Tex-like_N"/>
</dbReference>
<dbReference type="SMART" id="SM00316">
    <property type="entry name" value="S1"/>
    <property type="match status" value="1"/>
</dbReference>
<dbReference type="Gene3D" id="1.10.150.310">
    <property type="entry name" value="Tex RuvX-like domain-like"/>
    <property type="match status" value="1"/>
</dbReference>
<name>A0A0G0PZC4_9BACT</name>
<dbReference type="Gene3D" id="1.10.10.650">
    <property type="entry name" value="RuvA domain 2-like"/>
    <property type="match status" value="1"/>
</dbReference>
<dbReference type="InterPro" id="IPR003029">
    <property type="entry name" value="S1_domain"/>
</dbReference>
<dbReference type="GO" id="GO:0003729">
    <property type="term" value="F:mRNA binding"/>
    <property type="evidence" value="ECO:0007669"/>
    <property type="project" value="TreeGrafter"/>
</dbReference>
<dbReference type="Pfam" id="PF12836">
    <property type="entry name" value="HHH_3"/>
    <property type="match status" value="1"/>
</dbReference>
<dbReference type="InterPro" id="IPR010994">
    <property type="entry name" value="RuvA_2-like"/>
</dbReference>
<dbReference type="GO" id="GO:0006412">
    <property type="term" value="P:translation"/>
    <property type="evidence" value="ECO:0007669"/>
    <property type="project" value="TreeGrafter"/>
</dbReference>
<dbReference type="GO" id="GO:0006139">
    <property type="term" value="P:nucleobase-containing compound metabolic process"/>
    <property type="evidence" value="ECO:0007669"/>
    <property type="project" value="InterPro"/>
</dbReference>
<dbReference type="GO" id="GO:0005737">
    <property type="term" value="C:cytoplasm"/>
    <property type="evidence" value="ECO:0007669"/>
    <property type="project" value="UniProtKB-ARBA"/>
</dbReference>
<dbReference type="FunFam" id="1.10.10.650:FF:000001">
    <property type="entry name" value="S1 RNA-binding domain 1"/>
    <property type="match status" value="1"/>
</dbReference>
<dbReference type="InterPro" id="IPR012337">
    <property type="entry name" value="RNaseH-like_sf"/>
</dbReference>
<comment type="caution">
    <text evidence="2">The sequence shown here is derived from an EMBL/GenBank/DDBJ whole genome shotgun (WGS) entry which is preliminary data.</text>
</comment>
<accession>A0A0G0PZC4</accession>
<dbReference type="AlphaFoldDB" id="A0A0G0PZC4"/>
<dbReference type="SUPFAM" id="SSF158832">
    <property type="entry name" value="Tex N-terminal region-like"/>
    <property type="match status" value="1"/>
</dbReference>
<protein>
    <submittedName>
        <fullName evidence="2">RNA binding S1 domain protein</fullName>
    </submittedName>
</protein>
<evidence type="ECO:0000313" key="2">
    <source>
        <dbReference type="EMBL" id="KKR03500.1"/>
    </source>
</evidence>
<dbReference type="FunFam" id="1.10.150.310:FF:000002">
    <property type="entry name" value="Putative transcription modulator/accessory protein"/>
    <property type="match status" value="1"/>
</dbReference>
<evidence type="ECO:0000313" key="3">
    <source>
        <dbReference type="Proteomes" id="UP000033935"/>
    </source>
</evidence>
<dbReference type="Gene3D" id="3.30.420.140">
    <property type="entry name" value="YqgF/RNase H-like domain"/>
    <property type="match status" value="1"/>
</dbReference>
<dbReference type="PANTHER" id="PTHR10724:SF10">
    <property type="entry name" value="S1 RNA-BINDING DOMAIN-CONTAINING PROTEIN 1"/>
    <property type="match status" value="1"/>
</dbReference>
<dbReference type="Pfam" id="PF22706">
    <property type="entry name" value="Tex_central_region"/>
    <property type="match status" value="1"/>
</dbReference>